<keyword evidence="5" id="KW-1185">Reference proteome</keyword>
<dbReference type="EMBL" id="CAACVR010000004">
    <property type="protein sequence ID" value="VEU20450.1"/>
    <property type="molecule type" value="Genomic_DNA"/>
</dbReference>
<dbReference type="GO" id="GO:0031588">
    <property type="term" value="C:nucleotide-activated protein kinase complex"/>
    <property type="evidence" value="ECO:0007669"/>
    <property type="project" value="TreeGrafter"/>
</dbReference>
<feature type="compositionally biased region" description="Polar residues" evidence="2">
    <location>
        <begin position="144"/>
        <end position="155"/>
    </location>
</feature>
<dbReference type="PANTHER" id="PTHR10343">
    <property type="entry name" value="5'-AMP-ACTIVATED PROTEIN KINASE , BETA SUBUNIT"/>
    <property type="match status" value="1"/>
</dbReference>
<sequence length="185" mass="20672">MRHTFEWPHSDAQEVYVSGSFDNWTGKFRLEQNNPTSSFKLSIEVPYQKFYYKFIVDGDWVTSASDKQENDPSGIWNNVVYPDEISNDDDGVSEYTAISYPTSGEETGLQQKTSSICNNIVQINEEDLSSSVQITIKDDNSVITKNDNGASTPRSLRSKAPTPLQASSSASSRGFLSKLRTLFTT</sequence>
<reference evidence="4 5" key="1">
    <citation type="submission" date="2018-12" db="EMBL/GenBank/DDBJ databases">
        <authorList>
            <person name="Tiukova I."/>
            <person name="Dainat J."/>
        </authorList>
    </citation>
    <scope>NUCLEOTIDE SEQUENCE [LARGE SCALE GENOMIC DNA]</scope>
</reference>
<comment type="similarity">
    <text evidence="1">Belongs to the CRP1/MDG1 family.</text>
</comment>
<evidence type="ECO:0000256" key="2">
    <source>
        <dbReference type="SAM" id="MobiDB-lite"/>
    </source>
</evidence>
<dbReference type="InterPro" id="IPR013783">
    <property type="entry name" value="Ig-like_fold"/>
</dbReference>
<dbReference type="Proteomes" id="UP000290900">
    <property type="component" value="Unassembled WGS sequence"/>
</dbReference>
<dbReference type="SUPFAM" id="SSF81296">
    <property type="entry name" value="E set domains"/>
    <property type="match status" value="1"/>
</dbReference>
<dbReference type="PANTHER" id="PTHR10343:SF81">
    <property type="entry name" value="CRUCIFORM DNA-RECOGNIZING PROTEIN 1-RELATED"/>
    <property type="match status" value="1"/>
</dbReference>
<dbReference type="InterPro" id="IPR050827">
    <property type="entry name" value="CRP1_MDG1_kinase"/>
</dbReference>
<dbReference type="STRING" id="13370.A0A448YHR2"/>
<dbReference type="GO" id="GO:0005634">
    <property type="term" value="C:nucleus"/>
    <property type="evidence" value="ECO:0007669"/>
    <property type="project" value="TreeGrafter"/>
</dbReference>
<dbReference type="GO" id="GO:0019901">
    <property type="term" value="F:protein kinase binding"/>
    <property type="evidence" value="ECO:0007669"/>
    <property type="project" value="TreeGrafter"/>
</dbReference>
<gene>
    <name evidence="4" type="ORF">BRENAR_LOCUS1185</name>
</gene>
<dbReference type="GO" id="GO:0005737">
    <property type="term" value="C:cytoplasm"/>
    <property type="evidence" value="ECO:0007669"/>
    <property type="project" value="TreeGrafter"/>
</dbReference>
<dbReference type="Gene3D" id="2.60.40.10">
    <property type="entry name" value="Immunoglobulins"/>
    <property type="match status" value="1"/>
</dbReference>
<dbReference type="CDD" id="cd02859">
    <property type="entry name" value="E_set_AMPKbeta_like_N"/>
    <property type="match status" value="1"/>
</dbReference>
<protein>
    <submittedName>
        <fullName evidence="4">DEKNAAC101383</fullName>
    </submittedName>
</protein>
<accession>A0A448YHR2</accession>
<dbReference type="InParanoid" id="A0A448YHR2"/>
<proteinExistence type="inferred from homology"/>
<evidence type="ECO:0000256" key="1">
    <source>
        <dbReference type="ARBA" id="ARBA00038216"/>
    </source>
</evidence>
<dbReference type="Pfam" id="PF16561">
    <property type="entry name" value="AMPK1_CBM"/>
    <property type="match status" value="1"/>
</dbReference>
<dbReference type="AlphaFoldDB" id="A0A448YHR2"/>
<evidence type="ECO:0000313" key="4">
    <source>
        <dbReference type="EMBL" id="VEU20450.1"/>
    </source>
</evidence>
<feature type="region of interest" description="Disordered" evidence="2">
    <location>
        <begin position="144"/>
        <end position="171"/>
    </location>
</feature>
<feature type="domain" description="AMP-activated protein kinase glycogen-binding" evidence="3">
    <location>
        <begin position="3"/>
        <end position="80"/>
    </location>
</feature>
<dbReference type="InterPro" id="IPR032640">
    <property type="entry name" value="AMPK1_CBM"/>
</dbReference>
<dbReference type="OrthoDB" id="5976022at2759"/>
<dbReference type="GO" id="GO:0007165">
    <property type="term" value="P:signal transduction"/>
    <property type="evidence" value="ECO:0007669"/>
    <property type="project" value="TreeGrafter"/>
</dbReference>
<dbReference type="InterPro" id="IPR014756">
    <property type="entry name" value="Ig_E-set"/>
</dbReference>
<organism evidence="4 5">
    <name type="scientific">Brettanomyces naardenensis</name>
    <name type="common">Yeast</name>
    <dbReference type="NCBI Taxonomy" id="13370"/>
    <lineage>
        <taxon>Eukaryota</taxon>
        <taxon>Fungi</taxon>
        <taxon>Dikarya</taxon>
        <taxon>Ascomycota</taxon>
        <taxon>Saccharomycotina</taxon>
        <taxon>Pichiomycetes</taxon>
        <taxon>Pichiales</taxon>
        <taxon>Pichiaceae</taxon>
        <taxon>Brettanomyces</taxon>
    </lineage>
</organism>
<evidence type="ECO:0000313" key="5">
    <source>
        <dbReference type="Proteomes" id="UP000290900"/>
    </source>
</evidence>
<evidence type="ECO:0000259" key="3">
    <source>
        <dbReference type="Pfam" id="PF16561"/>
    </source>
</evidence>
<name>A0A448YHR2_BRENA</name>